<evidence type="ECO:0000313" key="5">
    <source>
        <dbReference type="EMBL" id="OWM88620.1"/>
    </source>
</evidence>
<feature type="compositionally biased region" description="Polar residues" evidence="4">
    <location>
        <begin position="358"/>
        <end position="368"/>
    </location>
</feature>
<dbReference type="GeneID" id="116214805"/>
<dbReference type="AlphaFoldDB" id="A0A218XUU5"/>
<reference evidence="6" key="1">
    <citation type="journal article" date="2017" name="Plant J.">
        <title>The pomegranate (Punica granatum L.) genome and the genomics of punicalagin biosynthesis.</title>
        <authorList>
            <person name="Qin G."/>
            <person name="Xu C."/>
            <person name="Ming R."/>
            <person name="Tang H."/>
            <person name="Guyot R."/>
            <person name="Kramer E.M."/>
            <person name="Hu Y."/>
            <person name="Yi X."/>
            <person name="Qi Y."/>
            <person name="Xu X."/>
            <person name="Gao Z."/>
            <person name="Pan H."/>
            <person name="Jian J."/>
            <person name="Tian Y."/>
            <person name="Yue Z."/>
            <person name="Xu Y."/>
        </authorList>
    </citation>
    <scope>NUCLEOTIDE SEQUENCE [LARGE SCALE GENOMIC DNA]</scope>
    <source>
        <strain evidence="6">cv. Dabenzi</strain>
    </source>
</reference>
<dbReference type="InterPro" id="IPR040356">
    <property type="entry name" value="SPEAR"/>
</dbReference>
<keyword evidence="3" id="KW-0804">Transcription</keyword>
<dbReference type="Proteomes" id="UP000515151">
    <property type="component" value="Chromosome 7"/>
</dbReference>
<dbReference type="PANTHER" id="PTHR33388">
    <property type="entry name" value="OS01G0212500 PROTEIN"/>
    <property type="match status" value="1"/>
</dbReference>
<evidence type="ECO:0000256" key="3">
    <source>
        <dbReference type="ARBA" id="ARBA00023163"/>
    </source>
</evidence>
<reference evidence="5" key="2">
    <citation type="submission" date="2017-06" db="EMBL/GenBank/DDBJ databases">
        <title>The pomegranate genome and the genomics of punicalagin biosynthesis.</title>
        <authorList>
            <person name="Xu C."/>
        </authorList>
    </citation>
    <scope>NUCLEOTIDE SEQUENCE [LARGE SCALE GENOMIC DNA]</scope>
    <source>
        <tissue evidence="5">Fresh leaf</tissue>
    </source>
</reference>
<evidence type="ECO:0000313" key="9">
    <source>
        <dbReference type="RefSeq" id="XP_031406136.1"/>
    </source>
</evidence>
<dbReference type="RefSeq" id="XP_031406136.1">
    <property type="nucleotide sequence ID" value="XM_031550276.1"/>
</dbReference>
<dbReference type="PANTHER" id="PTHR33388:SF1">
    <property type="entry name" value="PROTEIN SPEAR2"/>
    <property type="match status" value="1"/>
</dbReference>
<evidence type="ECO:0000313" key="7">
    <source>
        <dbReference type="Proteomes" id="UP000515151"/>
    </source>
</evidence>
<dbReference type="RefSeq" id="XP_031406135.1">
    <property type="nucleotide sequence ID" value="XM_031550275.1"/>
</dbReference>
<evidence type="ECO:0000256" key="2">
    <source>
        <dbReference type="ARBA" id="ARBA00023015"/>
    </source>
</evidence>
<feature type="compositionally biased region" description="Low complexity" evidence="4">
    <location>
        <begin position="259"/>
        <end position="271"/>
    </location>
</feature>
<accession>A0A218XUU5</accession>
<feature type="region of interest" description="Disordered" evidence="4">
    <location>
        <begin position="334"/>
        <end position="383"/>
    </location>
</feature>
<keyword evidence="7" id="KW-1185">Reference proteome</keyword>
<dbReference type="EMBL" id="MTKT01000790">
    <property type="protein sequence ID" value="OWM88620.1"/>
    <property type="molecule type" value="Genomic_DNA"/>
</dbReference>
<name>A0A218XUU5_PUNGR</name>
<dbReference type="OrthoDB" id="1926221at2759"/>
<organism evidence="5 6">
    <name type="scientific">Punica granatum</name>
    <name type="common">Pomegranate</name>
    <dbReference type="NCBI Taxonomy" id="22663"/>
    <lineage>
        <taxon>Eukaryota</taxon>
        <taxon>Viridiplantae</taxon>
        <taxon>Streptophyta</taxon>
        <taxon>Embryophyta</taxon>
        <taxon>Tracheophyta</taxon>
        <taxon>Spermatophyta</taxon>
        <taxon>Magnoliopsida</taxon>
        <taxon>eudicotyledons</taxon>
        <taxon>Gunneridae</taxon>
        <taxon>Pentapetalae</taxon>
        <taxon>rosids</taxon>
        <taxon>malvids</taxon>
        <taxon>Myrtales</taxon>
        <taxon>Lythraceae</taxon>
        <taxon>Punica</taxon>
    </lineage>
</organism>
<proteinExistence type="predicted"/>
<dbReference type="Proteomes" id="UP000197138">
    <property type="component" value="Unassembled WGS sequence"/>
</dbReference>
<keyword evidence="1" id="KW-0678">Repressor</keyword>
<reference evidence="7" key="3">
    <citation type="journal article" date="2020" name="Plant Biotechnol. J.">
        <title>The pomegranate (Punica granatum L.) draft genome dissects genetic divergence between soft- and hard-seeded cultivars.</title>
        <authorList>
            <person name="Luo X."/>
            <person name="Li H."/>
            <person name="Wu Z."/>
            <person name="Yao W."/>
            <person name="Zhao P."/>
            <person name="Cao D."/>
            <person name="Yu H."/>
            <person name="Li K."/>
            <person name="Poudel K."/>
            <person name="Zhao D."/>
            <person name="Zhang F."/>
            <person name="Xia X."/>
            <person name="Chen L."/>
            <person name="Wang Q."/>
            <person name="Jing D."/>
            <person name="Cao S."/>
        </authorList>
    </citation>
    <scope>NUCLEOTIDE SEQUENCE [LARGE SCALE GENOMIC DNA]</scope>
</reference>
<protein>
    <submittedName>
        <fullName evidence="8 9">Uncharacterized protein LOC116214805 isoform X1</fullName>
    </submittedName>
</protein>
<feature type="region of interest" description="Disordered" evidence="4">
    <location>
        <begin position="235"/>
        <end position="313"/>
    </location>
</feature>
<feature type="region of interest" description="Disordered" evidence="4">
    <location>
        <begin position="1"/>
        <end position="41"/>
    </location>
</feature>
<feature type="compositionally biased region" description="Polar residues" evidence="4">
    <location>
        <begin position="334"/>
        <end position="348"/>
    </location>
</feature>
<evidence type="ECO:0000313" key="8">
    <source>
        <dbReference type="RefSeq" id="XP_031406135.1"/>
    </source>
</evidence>
<keyword evidence="2" id="KW-0805">Transcription regulation</keyword>
<gene>
    <name evidence="8 9" type="primary">LOC116214805</name>
    <name evidence="5" type="ORF">CDL15_Pgr002387</name>
</gene>
<sequence>MPQEGHNHGGSTASSGGGGNTGSFGRSSRKQKKVPQRGLGVAQLEKIRIEELRKNDAGAAAPMAPNAILPPMPSAVSQATDVLELVRQSDTVVMHGNIQKVWNSANLGSELGTTVIDPTYARPSNWNPQGEPDPIWPPPAGPIPMVQLEYLNQVHAAVQSAPTSSSSSSSSLLNYPIEPPSNQNYHHSCYRPINAEVVGIKRPHPWTPFSLENPPPPPPLRPRTAHHAGLMNESISLGSGSRSIHDPGSGNFRNEYRNSVSFSASSSAQDSKSTRGSRENGNLGEVLTLAPPSTSSTWPNQRLTDPSPALASKNQNNFHVLEPHHLYQELSDFQQGSTWPGEQQQQHYHNFLAPAISQDAQADTSSKPGNGEHQEPIDLELRL</sequence>
<feature type="compositionally biased region" description="Polar residues" evidence="4">
    <location>
        <begin position="291"/>
        <end position="304"/>
    </location>
</feature>
<evidence type="ECO:0000256" key="4">
    <source>
        <dbReference type="SAM" id="MobiDB-lite"/>
    </source>
</evidence>
<reference evidence="8 9" key="4">
    <citation type="submission" date="2025-04" db="UniProtKB">
        <authorList>
            <consortium name="RefSeq"/>
        </authorList>
    </citation>
    <scope>IDENTIFICATION</scope>
    <source>
        <tissue evidence="8 9">Leaf</tissue>
    </source>
</reference>
<evidence type="ECO:0000256" key="1">
    <source>
        <dbReference type="ARBA" id="ARBA00022491"/>
    </source>
</evidence>
<evidence type="ECO:0000313" key="6">
    <source>
        <dbReference type="Proteomes" id="UP000197138"/>
    </source>
</evidence>
<dbReference type="GO" id="GO:0003700">
    <property type="term" value="F:DNA-binding transcription factor activity"/>
    <property type="evidence" value="ECO:0007669"/>
    <property type="project" value="InterPro"/>
</dbReference>
<feature type="compositionally biased region" description="Basic and acidic residues" evidence="4">
    <location>
        <begin position="370"/>
        <end position="383"/>
    </location>
</feature>